<name>A0A3P7LCQ7_DIBLA</name>
<dbReference type="AlphaFoldDB" id="A0A3P7LCQ7"/>
<evidence type="ECO:0000313" key="2">
    <source>
        <dbReference type="Proteomes" id="UP000281553"/>
    </source>
</evidence>
<dbReference type="EMBL" id="UYRU01050883">
    <property type="protein sequence ID" value="VDN11170.1"/>
    <property type="molecule type" value="Genomic_DNA"/>
</dbReference>
<proteinExistence type="predicted"/>
<evidence type="ECO:0000313" key="1">
    <source>
        <dbReference type="EMBL" id="VDN11170.1"/>
    </source>
</evidence>
<organism evidence="1 2">
    <name type="scientific">Dibothriocephalus latus</name>
    <name type="common">Fish tapeworm</name>
    <name type="synonym">Diphyllobothrium latum</name>
    <dbReference type="NCBI Taxonomy" id="60516"/>
    <lineage>
        <taxon>Eukaryota</taxon>
        <taxon>Metazoa</taxon>
        <taxon>Spiralia</taxon>
        <taxon>Lophotrochozoa</taxon>
        <taxon>Platyhelminthes</taxon>
        <taxon>Cestoda</taxon>
        <taxon>Eucestoda</taxon>
        <taxon>Diphyllobothriidea</taxon>
        <taxon>Diphyllobothriidae</taxon>
        <taxon>Dibothriocephalus</taxon>
    </lineage>
</organism>
<sequence length="95" mass="11238">MERYEKYARFALGKWSKNVTSFPLPPKKTMYKTYHPSSTKAKAEFELSKYCRIVRNLPEGIEMVLQENDPQLEESRYVANLEMETLQSELEKLTK</sequence>
<dbReference type="Proteomes" id="UP000281553">
    <property type="component" value="Unassembled WGS sequence"/>
</dbReference>
<keyword evidence="2" id="KW-1185">Reference proteome</keyword>
<protein>
    <submittedName>
        <fullName evidence="1">Uncharacterized protein</fullName>
    </submittedName>
</protein>
<accession>A0A3P7LCQ7</accession>
<gene>
    <name evidence="1" type="ORF">DILT_LOCUS7001</name>
</gene>
<dbReference type="OrthoDB" id="6268399at2759"/>
<reference evidence="1 2" key="1">
    <citation type="submission" date="2018-11" db="EMBL/GenBank/DDBJ databases">
        <authorList>
            <consortium name="Pathogen Informatics"/>
        </authorList>
    </citation>
    <scope>NUCLEOTIDE SEQUENCE [LARGE SCALE GENOMIC DNA]</scope>
</reference>